<evidence type="ECO:0000313" key="2">
    <source>
        <dbReference type="Proteomes" id="UP001164250"/>
    </source>
</evidence>
<protein>
    <submittedName>
        <fullName evidence="1">Uncharacterized protein</fullName>
    </submittedName>
</protein>
<dbReference type="EMBL" id="CM047909">
    <property type="protein sequence ID" value="KAJ0078860.1"/>
    <property type="molecule type" value="Genomic_DNA"/>
</dbReference>
<keyword evidence="2" id="KW-1185">Reference proteome</keyword>
<proteinExistence type="predicted"/>
<evidence type="ECO:0000313" key="1">
    <source>
        <dbReference type="EMBL" id="KAJ0078860.1"/>
    </source>
</evidence>
<organism evidence="1 2">
    <name type="scientific">Pistacia atlantica</name>
    <dbReference type="NCBI Taxonomy" id="434234"/>
    <lineage>
        <taxon>Eukaryota</taxon>
        <taxon>Viridiplantae</taxon>
        <taxon>Streptophyta</taxon>
        <taxon>Embryophyta</taxon>
        <taxon>Tracheophyta</taxon>
        <taxon>Spermatophyta</taxon>
        <taxon>Magnoliopsida</taxon>
        <taxon>eudicotyledons</taxon>
        <taxon>Gunneridae</taxon>
        <taxon>Pentapetalae</taxon>
        <taxon>rosids</taxon>
        <taxon>malvids</taxon>
        <taxon>Sapindales</taxon>
        <taxon>Anacardiaceae</taxon>
        <taxon>Pistacia</taxon>
    </lineage>
</organism>
<comment type="caution">
    <text evidence="1">The sequence shown here is derived from an EMBL/GenBank/DDBJ whole genome shotgun (WGS) entry which is preliminary data.</text>
</comment>
<accession>A0ACC0ZUM2</accession>
<gene>
    <name evidence="1" type="ORF">Patl1_24438</name>
</gene>
<dbReference type="Proteomes" id="UP001164250">
    <property type="component" value="Chromosome 13"/>
</dbReference>
<name>A0ACC0ZUM2_9ROSI</name>
<sequence length="653" mass="71982">MSRFPSMETQNSAHNIMLVELKKLIESNPLFRDKLRFPAFKSSQRRTLINQRCAAARFFANRAYPPLTNNPLVGPIPKAGAFPPIGAQGTVVSPSSGAVTSWMSNNSPSLPHPAVATGGVTHPPKSNVMSMDFHPYQQTILLVGTKVGDVSYREVGSRERLAHKSFKVWDISAASRPLQFDLDNEFNNKALLNDAAISVNQCVWGPDGLILVCGAFSKHIVQIYTSNPTGELRQHLKIDAYVGGVNDNVFTHPNKQLCMVTCGDDKTIKVWDAVAGCRQYTFEGHESPVYSAFTTENIQLGYMIAWDLDWNYDAPVHWCTMMAYTADGTSSFSCGTSKDGESHLVEWNESEGAIKRTYSGWVVRFDTTWNQFLAAGDEFQIKFWDMDNTNMLTAVDADGGLPVCSRTIYLYINVSYVLLSFWQPLIVNALGPVGNVSGAIAPTLEQPDRVPQAVSISSLKIPDVSDPSQIKALHLPDSIAPGKVGGKDFKYLHVLFQLGRNPSASMVLLIFFAELPNVKFKCWNASLNLHASELCMWSIDKWEKLKSRCIQEPAGCQSPSVGETKVQFHNDQTHLLVAHDRQISIYDSKLECSSSWSPNDTLPAPISSAVYSCDGFLVYSGFCDGAVGVCDAGNLRLRCRIAASAYIPCFSVR</sequence>
<reference evidence="2" key="1">
    <citation type="journal article" date="2023" name="G3 (Bethesda)">
        <title>Genome assembly and association tests identify interacting loci associated with vigor, precocity, and sex in interspecific pistachio rootstocks.</title>
        <authorList>
            <person name="Palmer W."/>
            <person name="Jacygrad E."/>
            <person name="Sagayaradj S."/>
            <person name="Cavanaugh K."/>
            <person name="Han R."/>
            <person name="Bertier L."/>
            <person name="Beede B."/>
            <person name="Kafkas S."/>
            <person name="Golino D."/>
            <person name="Preece J."/>
            <person name="Michelmore R."/>
        </authorList>
    </citation>
    <scope>NUCLEOTIDE SEQUENCE [LARGE SCALE GENOMIC DNA]</scope>
</reference>